<dbReference type="Proteomes" id="UP000194131">
    <property type="component" value="Unassembled WGS sequence"/>
</dbReference>
<sequence length="69" mass="8145">MNQQVEQAELKYRTPLYPIVPIVAFSLNFLTFVSLAFIPDQRIALYCWVPFMIICYILYRVKVSESCHI</sequence>
<dbReference type="EMBL" id="MKZQ01000096">
    <property type="protein sequence ID" value="PJN59544.1"/>
    <property type="molecule type" value="Genomic_DNA"/>
</dbReference>
<accession>J8HNU0</accession>
<keyword evidence="1" id="KW-0472">Membrane</keyword>
<gene>
    <name evidence="6" type="ORF">BACI71_10177</name>
    <name evidence="5" type="ORF">BACWE_60320</name>
    <name evidence="3" type="ORF">BW900_21050</name>
    <name evidence="2" type="ORF">III_04642</name>
    <name evidence="4" type="ORF">S3E15_05694</name>
</gene>
<dbReference type="EMBL" id="AHEV01000031">
    <property type="protein sequence ID" value="EJR34762.1"/>
    <property type="molecule type" value="Genomic_DNA"/>
</dbReference>
<evidence type="ECO:0000256" key="1">
    <source>
        <dbReference type="SAM" id="Phobius"/>
    </source>
</evidence>
<keyword evidence="1" id="KW-1133">Transmembrane helix</keyword>
<dbReference type="Proteomes" id="UP000190696">
    <property type="component" value="Unassembled WGS sequence"/>
</dbReference>
<evidence type="ECO:0000313" key="2">
    <source>
        <dbReference type="EMBL" id="EJR34762.1"/>
    </source>
</evidence>
<evidence type="ECO:0000313" key="7">
    <source>
        <dbReference type="Proteomes" id="UP000006976"/>
    </source>
</evidence>
<accession>A0A653M782</accession>
<organism evidence="6 11">
    <name type="scientific">Bacillus mycoides</name>
    <dbReference type="NCBI Taxonomy" id="1405"/>
    <lineage>
        <taxon>Bacteria</taxon>
        <taxon>Bacillati</taxon>
        <taxon>Bacillota</taxon>
        <taxon>Bacilli</taxon>
        <taxon>Bacillales</taxon>
        <taxon>Bacillaceae</taxon>
        <taxon>Bacillus</taxon>
        <taxon>Bacillus cereus group</taxon>
    </lineage>
</organism>
<dbReference type="EMBL" id="MUAI01000022">
    <property type="protein sequence ID" value="OOR04700.1"/>
    <property type="molecule type" value="Genomic_DNA"/>
</dbReference>
<dbReference type="EMBL" id="MRWU01000008">
    <property type="protein sequence ID" value="OSX92098.1"/>
    <property type="molecule type" value="Genomic_DNA"/>
</dbReference>
<evidence type="ECO:0000313" key="5">
    <source>
        <dbReference type="EMBL" id="PJN59544.1"/>
    </source>
</evidence>
<evidence type="ECO:0000313" key="8">
    <source>
        <dbReference type="Proteomes" id="UP000190696"/>
    </source>
</evidence>
<accession>A0A100YHF4</accession>
<dbReference type="EMBL" id="CABWMC010000001">
    <property type="protein sequence ID" value="VXA99916.1"/>
    <property type="molecule type" value="Genomic_DNA"/>
</dbReference>
<feature type="transmembrane region" description="Helical" evidence="1">
    <location>
        <begin position="16"/>
        <end position="37"/>
    </location>
</feature>
<proteinExistence type="predicted"/>
<protein>
    <submittedName>
        <fullName evidence="6">Uncharacterized protein</fullName>
    </submittedName>
</protein>
<reference evidence="4 9" key="3">
    <citation type="submission" date="2016-12" db="EMBL/GenBank/DDBJ databases">
        <title>Genome Sequences of Twelve Sporeforming Bacillus Species Isolated from Foods.</title>
        <authorList>
            <person name="De Jong A."/>
            <person name="Holsappel S."/>
            <person name="Kuipers O.P."/>
        </authorList>
    </citation>
    <scope>NUCLEOTIDE SEQUENCE [LARGE SCALE GENOMIC DNA]</scope>
    <source>
        <strain evidence="4 9">S3E15</strain>
    </source>
</reference>
<evidence type="ECO:0000313" key="6">
    <source>
        <dbReference type="EMBL" id="VXA99916.1"/>
    </source>
</evidence>
<dbReference type="Proteomes" id="UP000236165">
    <property type="component" value="Unassembled WGS sequence"/>
</dbReference>
<accession>A0A0A0WSN7</accession>
<dbReference type="Proteomes" id="UP000006976">
    <property type="component" value="Unassembled WGS sequence"/>
</dbReference>
<evidence type="ECO:0000313" key="4">
    <source>
        <dbReference type="EMBL" id="OSX92098.1"/>
    </source>
</evidence>
<evidence type="ECO:0000313" key="3">
    <source>
        <dbReference type="EMBL" id="OOR04700.1"/>
    </source>
</evidence>
<reference evidence="5 10" key="2">
    <citation type="submission" date="2016-10" db="EMBL/GenBank/DDBJ databases">
        <title>Genome Sequence of Bacillus weihenstephanensis GM6LP.</title>
        <authorList>
            <person name="Poehlein A."/>
            <person name="Wemheuer F."/>
            <person name="Hollensteiner J."/>
            <person name="Wemheuer B."/>
        </authorList>
    </citation>
    <scope>NUCLEOTIDE SEQUENCE [LARGE SCALE GENOMIC DNA]</scope>
    <source>
        <strain evidence="5 10">GM6LP</strain>
    </source>
</reference>
<reference evidence="2 7" key="1">
    <citation type="submission" date="2012-04" db="EMBL/GenBank/DDBJ databases">
        <title>The Genome Sequence of Bacillus cereus VD078.</title>
        <authorList>
            <consortium name="The Broad Institute Genome Sequencing Platform"/>
            <consortium name="The Broad Institute Genome Sequencing Center for Infectious Disease"/>
            <person name="Feldgarden M."/>
            <person name="Van der Auwera G.A."/>
            <person name="Mahillon J."/>
            <person name="Duprez V."/>
            <person name="Timmery S."/>
            <person name="Mattelet C."/>
            <person name="Dierick K."/>
            <person name="Sun M."/>
            <person name="Yu Z."/>
            <person name="Zhu L."/>
            <person name="Hu X."/>
            <person name="Shank E.B."/>
            <person name="Swiecicka I."/>
            <person name="Hansen B.M."/>
            <person name="Andrup L."/>
            <person name="Young S.K."/>
            <person name="Zeng Q."/>
            <person name="Gargeya S."/>
            <person name="Fitzgerald M."/>
            <person name="Haas B."/>
            <person name="Abouelleil A."/>
            <person name="Alvarado L."/>
            <person name="Arachchi H.M."/>
            <person name="Berlin A."/>
            <person name="Chapman S.B."/>
            <person name="Goldberg J."/>
            <person name="Griggs A."/>
            <person name="Gujja S."/>
            <person name="Hansen M."/>
            <person name="Howarth C."/>
            <person name="Imamovic A."/>
            <person name="Larimer J."/>
            <person name="McCowen C."/>
            <person name="Montmayeur A."/>
            <person name="Murphy C."/>
            <person name="Neiman D."/>
            <person name="Pearson M."/>
            <person name="Priest M."/>
            <person name="Roberts A."/>
            <person name="Saif S."/>
            <person name="Shea T."/>
            <person name="Sisk P."/>
            <person name="Sykes S."/>
            <person name="Wortman J."/>
            <person name="Nusbaum C."/>
            <person name="Birren B."/>
        </authorList>
    </citation>
    <scope>NUCLEOTIDE SEQUENCE [LARGE SCALE GENOMIC DNA]</scope>
    <source>
        <strain evidence="2 7">VD078</strain>
    </source>
</reference>
<evidence type="ECO:0000313" key="11">
    <source>
        <dbReference type="Proteomes" id="UP000437562"/>
    </source>
</evidence>
<dbReference type="KEGG" id="bww:bwei_4891"/>
<evidence type="ECO:0000313" key="9">
    <source>
        <dbReference type="Proteomes" id="UP000194131"/>
    </source>
</evidence>
<keyword evidence="1" id="KW-0812">Transmembrane</keyword>
<name>A0A0A0WSN7_BACMY</name>
<accession>C2PRF3</accession>
<feature type="transmembrane region" description="Helical" evidence="1">
    <location>
        <begin position="43"/>
        <end position="59"/>
    </location>
</feature>
<reference evidence="6 11" key="5">
    <citation type="submission" date="2019-10" db="EMBL/GenBank/DDBJ databases">
        <authorList>
            <person name="Karimi E."/>
        </authorList>
    </citation>
    <scope>NUCLEOTIDE SEQUENCE [LARGE SCALE GENOMIC DNA]</scope>
    <source>
        <strain evidence="6">Bacillus sp. 71</strain>
    </source>
</reference>
<evidence type="ECO:0000313" key="10">
    <source>
        <dbReference type="Proteomes" id="UP000236165"/>
    </source>
</evidence>
<dbReference type="AlphaFoldDB" id="A0A0A0WSN7"/>
<reference evidence="3 8" key="4">
    <citation type="submission" date="2017-01" db="EMBL/GenBank/DDBJ databases">
        <title>Bacillus cereus isolates.</title>
        <authorList>
            <person name="Beno S.M."/>
        </authorList>
    </citation>
    <scope>NUCLEOTIDE SEQUENCE [LARGE SCALE GENOMIC DNA]</scope>
    <source>
        <strain evidence="3 8">FSL W7-1108</strain>
    </source>
</reference>
<dbReference type="Proteomes" id="UP000437562">
    <property type="component" value="Unassembled WGS sequence"/>
</dbReference>